<dbReference type="EMBL" id="JRNU01000005">
    <property type="protein sequence ID" value="KGF52895.1"/>
    <property type="molecule type" value="Genomic_DNA"/>
</dbReference>
<dbReference type="InterPro" id="IPR027417">
    <property type="entry name" value="P-loop_NTPase"/>
</dbReference>
<proteinExistence type="predicted"/>
<keyword evidence="5" id="KW-1185">Reference proteome</keyword>
<dbReference type="SMART" id="SM00382">
    <property type="entry name" value="AAA"/>
    <property type="match status" value="1"/>
</dbReference>
<evidence type="ECO:0000313" key="4">
    <source>
        <dbReference type="EMBL" id="KGF52895.1"/>
    </source>
</evidence>
<dbReference type="OrthoDB" id="9802264at2"/>
<dbReference type="Proteomes" id="UP000029614">
    <property type="component" value="Unassembled WGS sequence"/>
</dbReference>
<keyword evidence="1" id="KW-0547">Nucleotide-binding</keyword>
<dbReference type="PROSITE" id="PS50893">
    <property type="entry name" value="ABC_TRANSPORTER_2"/>
    <property type="match status" value="1"/>
</dbReference>
<dbReference type="PANTHER" id="PTHR24220">
    <property type="entry name" value="IMPORT ATP-BINDING PROTEIN"/>
    <property type="match status" value="1"/>
</dbReference>
<dbReference type="SUPFAM" id="SSF52540">
    <property type="entry name" value="P-loop containing nucleoside triphosphate hydrolases"/>
    <property type="match status" value="1"/>
</dbReference>
<dbReference type="GO" id="GO:0016887">
    <property type="term" value="F:ATP hydrolysis activity"/>
    <property type="evidence" value="ECO:0007669"/>
    <property type="project" value="InterPro"/>
</dbReference>
<evidence type="ECO:0000256" key="2">
    <source>
        <dbReference type="ARBA" id="ARBA00022840"/>
    </source>
</evidence>
<dbReference type="AlphaFoldDB" id="A0A096B1G0"/>
<dbReference type="InterPro" id="IPR015854">
    <property type="entry name" value="ABC_transpr_LolD-like"/>
</dbReference>
<comment type="caution">
    <text evidence="4">The sequence shown here is derived from an EMBL/GenBank/DDBJ whole genome shotgun (WGS) entry which is preliminary data.</text>
</comment>
<dbReference type="InterPro" id="IPR017871">
    <property type="entry name" value="ABC_transporter-like_CS"/>
</dbReference>
<dbReference type="RefSeq" id="WP_008446474.1">
    <property type="nucleotide sequence ID" value="NZ_JRNU01000005.1"/>
</dbReference>
<evidence type="ECO:0000256" key="1">
    <source>
        <dbReference type="ARBA" id="ARBA00022741"/>
    </source>
</evidence>
<dbReference type="InterPro" id="IPR003439">
    <property type="entry name" value="ABC_transporter-like_ATP-bd"/>
</dbReference>
<dbReference type="Gene3D" id="3.40.50.300">
    <property type="entry name" value="P-loop containing nucleotide triphosphate hydrolases"/>
    <property type="match status" value="1"/>
</dbReference>
<keyword evidence="2 4" id="KW-0067">ATP-binding</keyword>
<accession>A0A096B1G0</accession>
<sequence length="241" mass="27224">MLVDYRKVNIYQDEHLILKDVDLQVNEGEFIYIIGKVGSGKSSLLKTIYCELDLGHEDVEKSFVLGVDIADIKRSHIPALRKQMGIIFQDFQLLHDRTVAKNLRFVLGATGWVDKDKINRRIEEVLAQVGMLDKKNKMPSELSGGEQQRIAIARALLNNPKIIIADEPTGNLDPETAKNIVQLLRDTCKNNTTVIMSTHNIQLIERFPGITYRCVDGAFIREDKAKVEADVDMEPIEGKPL</sequence>
<evidence type="ECO:0000259" key="3">
    <source>
        <dbReference type="PROSITE" id="PS50893"/>
    </source>
</evidence>
<dbReference type="GO" id="GO:0005886">
    <property type="term" value="C:plasma membrane"/>
    <property type="evidence" value="ECO:0007669"/>
    <property type="project" value="TreeGrafter"/>
</dbReference>
<protein>
    <submittedName>
        <fullName evidence="4">Phosphonate ABC transporter ATP-binding protein</fullName>
    </submittedName>
</protein>
<reference evidence="4 5" key="1">
    <citation type="submission" date="2014-07" db="EMBL/GenBank/DDBJ databases">
        <authorList>
            <person name="McCorrison J."/>
            <person name="Sanka R."/>
            <person name="Torralba M."/>
            <person name="Gillis M."/>
            <person name="Haft D.H."/>
            <person name="Methe B."/>
            <person name="Sutton G."/>
            <person name="Nelson K.E."/>
        </authorList>
    </citation>
    <scope>NUCLEOTIDE SEQUENCE [LARGE SCALE GENOMIC DNA]</scope>
    <source>
        <strain evidence="4 5">DNF00058</strain>
    </source>
</reference>
<name>A0A096B1G0_9BACT</name>
<gene>
    <name evidence="4" type="ORF">HMPREF9302_01780</name>
</gene>
<dbReference type="GO" id="GO:0022857">
    <property type="term" value="F:transmembrane transporter activity"/>
    <property type="evidence" value="ECO:0007669"/>
    <property type="project" value="TreeGrafter"/>
</dbReference>
<dbReference type="Pfam" id="PF00005">
    <property type="entry name" value="ABC_tran"/>
    <property type="match status" value="1"/>
</dbReference>
<dbReference type="GO" id="GO:0005524">
    <property type="term" value="F:ATP binding"/>
    <property type="evidence" value="ECO:0007669"/>
    <property type="project" value="UniProtKB-KW"/>
</dbReference>
<evidence type="ECO:0000313" key="5">
    <source>
        <dbReference type="Proteomes" id="UP000029614"/>
    </source>
</evidence>
<organism evidence="4 5">
    <name type="scientific">Prevotella amnii DNF00058</name>
    <dbReference type="NCBI Taxonomy" id="1401066"/>
    <lineage>
        <taxon>Bacteria</taxon>
        <taxon>Pseudomonadati</taxon>
        <taxon>Bacteroidota</taxon>
        <taxon>Bacteroidia</taxon>
        <taxon>Bacteroidales</taxon>
        <taxon>Prevotellaceae</taxon>
        <taxon>Prevotella</taxon>
    </lineage>
</organism>
<feature type="domain" description="ABC transporter" evidence="3">
    <location>
        <begin position="3"/>
        <end position="241"/>
    </location>
</feature>
<dbReference type="InterPro" id="IPR003593">
    <property type="entry name" value="AAA+_ATPase"/>
</dbReference>
<dbReference type="PANTHER" id="PTHR24220:SF470">
    <property type="entry name" value="CELL DIVISION ATP-BINDING PROTEIN FTSE"/>
    <property type="match status" value="1"/>
</dbReference>
<dbReference type="PROSITE" id="PS00211">
    <property type="entry name" value="ABC_TRANSPORTER_1"/>
    <property type="match status" value="1"/>
</dbReference>